<evidence type="ECO:0000256" key="1">
    <source>
        <dbReference type="ARBA" id="ARBA00002151"/>
    </source>
</evidence>
<dbReference type="PROSITE" id="PS00903">
    <property type="entry name" value="CYT_DCMP_DEAMINASES_1"/>
    <property type="match status" value="1"/>
</dbReference>
<feature type="binding site" evidence="15">
    <location>
        <position position="203"/>
    </location>
    <ligand>
        <name>substrate</name>
    </ligand>
</feature>
<dbReference type="PIRSF" id="PIRSF006769">
    <property type="entry name" value="RibD"/>
    <property type="match status" value="1"/>
</dbReference>
<keyword evidence="11 13" id="KW-0560">Oxidoreductase</keyword>
<dbReference type="CDD" id="cd01284">
    <property type="entry name" value="Riboflavin_deaminase-reductase"/>
    <property type="match status" value="1"/>
</dbReference>
<feature type="binding site" evidence="16">
    <location>
        <position position="87"/>
    </location>
    <ligand>
        <name>Zn(2+)</name>
        <dbReference type="ChEBI" id="CHEBI:29105"/>
        <note>catalytic</note>
    </ligand>
</feature>
<dbReference type="FunFam" id="3.40.140.10:FF:000025">
    <property type="entry name" value="Riboflavin biosynthesis protein RibD"/>
    <property type="match status" value="1"/>
</dbReference>
<dbReference type="Gene3D" id="3.40.140.10">
    <property type="entry name" value="Cytidine Deaminase, domain 2"/>
    <property type="match status" value="1"/>
</dbReference>
<dbReference type="SUPFAM" id="SSF53597">
    <property type="entry name" value="Dihydrofolate reductase-like"/>
    <property type="match status" value="1"/>
</dbReference>
<evidence type="ECO:0000256" key="7">
    <source>
        <dbReference type="ARBA" id="ARBA00022723"/>
    </source>
</evidence>
<feature type="binding site" evidence="15">
    <location>
        <position position="207"/>
    </location>
    <ligand>
        <name>substrate</name>
    </ligand>
</feature>
<feature type="binding site" evidence="16">
    <location>
        <position position="53"/>
    </location>
    <ligand>
        <name>Zn(2+)</name>
        <dbReference type="ChEBI" id="CHEBI:29105"/>
        <note>catalytic</note>
    </ligand>
</feature>
<evidence type="ECO:0000256" key="3">
    <source>
        <dbReference type="ARBA" id="ARBA00004910"/>
    </source>
</evidence>
<dbReference type="GO" id="GO:0050661">
    <property type="term" value="F:NADP binding"/>
    <property type="evidence" value="ECO:0007669"/>
    <property type="project" value="InterPro"/>
</dbReference>
<feature type="binding site" evidence="15">
    <location>
        <position position="171"/>
    </location>
    <ligand>
        <name>substrate</name>
    </ligand>
</feature>
<evidence type="ECO:0000259" key="17">
    <source>
        <dbReference type="PROSITE" id="PS51747"/>
    </source>
</evidence>
<comment type="catalytic activity">
    <reaction evidence="13">
        <text>5-amino-6-(5-phospho-D-ribitylamino)uracil + NADP(+) = 5-amino-6-(5-phospho-D-ribosylamino)uracil + NADPH + H(+)</text>
        <dbReference type="Rhea" id="RHEA:17845"/>
        <dbReference type="ChEBI" id="CHEBI:15378"/>
        <dbReference type="ChEBI" id="CHEBI:57783"/>
        <dbReference type="ChEBI" id="CHEBI:58349"/>
        <dbReference type="ChEBI" id="CHEBI:58421"/>
        <dbReference type="ChEBI" id="CHEBI:58453"/>
        <dbReference type="EC" id="1.1.1.193"/>
    </reaction>
</comment>
<comment type="pathway">
    <text evidence="3 13">Cofactor biosynthesis; riboflavin biosynthesis; 5-amino-6-(D-ribitylamino)uracil from GTP: step 3/4.</text>
</comment>
<evidence type="ECO:0000256" key="6">
    <source>
        <dbReference type="ARBA" id="ARBA00022619"/>
    </source>
</evidence>
<comment type="cofactor">
    <cofactor evidence="13 16">
        <name>Zn(2+)</name>
        <dbReference type="ChEBI" id="CHEBI:29105"/>
    </cofactor>
    <text evidence="13 16">Binds 1 zinc ion.</text>
</comment>
<dbReference type="EC" id="1.1.1.193" evidence="13"/>
<dbReference type="PANTHER" id="PTHR38011">
    <property type="entry name" value="DIHYDROFOLATE REDUCTASE FAMILY PROTEIN (AFU_ORTHOLOGUE AFUA_8G06820)"/>
    <property type="match status" value="1"/>
</dbReference>
<feature type="binding site" evidence="15">
    <location>
        <position position="173"/>
    </location>
    <ligand>
        <name>NADP(+)</name>
        <dbReference type="ChEBI" id="CHEBI:58349"/>
    </ligand>
</feature>
<dbReference type="Pfam" id="PF01872">
    <property type="entry name" value="RibD_C"/>
    <property type="match status" value="1"/>
</dbReference>
<dbReference type="NCBIfam" id="TIGR00326">
    <property type="entry name" value="eubact_ribD"/>
    <property type="match status" value="1"/>
</dbReference>
<dbReference type="InterPro" id="IPR024072">
    <property type="entry name" value="DHFR-like_dom_sf"/>
</dbReference>
<dbReference type="GO" id="GO:0008703">
    <property type="term" value="F:5-amino-6-(5-phosphoribosylamino)uracil reductase activity"/>
    <property type="evidence" value="ECO:0007669"/>
    <property type="project" value="UniProtKB-EC"/>
</dbReference>
<evidence type="ECO:0000313" key="19">
    <source>
        <dbReference type="Proteomes" id="UP001156601"/>
    </source>
</evidence>
<feature type="binding site" evidence="15">
    <location>
        <position position="157"/>
    </location>
    <ligand>
        <name>NADP(+)</name>
        <dbReference type="ChEBI" id="CHEBI:58349"/>
    </ligand>
</feature>
<comment type="similarity">
    <text evidence="4 13">In the N-terminal section; belongs to the cytidine and deoxycytidylate deaminase family.</text>
</comment>
<evidence type="ECO:0000256" key="15">
    <source>
        <dbReference type="PIRSR" id="PIRSR006769-2"/>
    </source>
</evidence>
<dbReference type="InterPro" id="IPR002125">
    <property type="entry name" value="CMP_dCMP_dom"/>
</dbReference>
<evidence type="ECO:0000256" key="4">
    <source>
        <dbReference type="ARBA" id="ARBA00005259"/>
    </source>
</evidence>
<keyword evidence="7 13" id="KW-0479">Metal-binding</keyword>
<organism evidence="18 19">
    <name type="scientific">Agaribacter marinus</name>
    <dbReference type="NCBI Taxonomy" id="1431249"/>
    <lineage>
        <taxon>Bacteria</taxon>
        <taxon>Pseudomonadati</taxon>
        <taxon>Pseudomonadota</taxon>
        <taxon>Gammaproteobacteria</taxon>
        <taxon>Alteromonadales</taxon>
        <taxon>Alteromonadaceae</taxon>
        <taxon>Agaribacter</taxon>
    </lineage>
</organism>
<dbReference type="GO" id="GO:0009231">
    <property type="term" value="P:riboflavin biosynthetic process"/>
    <property type="evidence" value="ECO:0007669"/>
    <property type="project" value="UniProtKB-KW"/>
</dbReference>
<dbReference type="GO" id="GO:0008835">
    <property type="term" value="F:diaminohydroxyphosphoribosylaminopyrimidine deaminase activity"/>
    <property type="evidence" value="ECO:0007669"/>
    <property type="project" value="UniProtKB-EC"/>
</dbReference>
<dbReference type="NCBIfam" id="TIGR00227">
    <property type="entry name" value="ribD_Cterm"/>
    <property type="match status" value="1"/>
</dbReference>
<keyword evidence="12" id="KW-0511">Multifunctional enzyme</keyword>
<comment type="pathway">
    <text evidence="2 13">Cofactor biosynthesis; riboflavin biosynthesis; 5-amino-6-(D-ribitylamino)uracil from GTP: step 2/4.</text>
</comment>
<dbReference type="PANTHER" id="PTHR38011:SF7">
    <property type="entry name" value="2,5-DIAMINO-6-RIBOSYLAMINO-4(3H)-PYRIMIDINONE 5'-PHOSPHATE REDUCTASE"/>
    <property type="match status" value="1"/>
</dbReference>
<dbReference type="InterPro" id="IPR016192">
    <property type="entry name" value="APOBEC/CMP_deaminase_Zn-bd"/>
</dbReference>
<keyword evidence="8 13" id="KW-0378">Hydrolase</keyword>
<dbReference type="EMBL" id="BSOT01000019">
    <property type="protein sequence ID" value="GLR73061.1"/>
    <property type="molecule type" value="Genomic_DNA"/>
</dbReference>
<feature type="binding site" evidence="15">
    <location>
        <position position="303"/>
    </location>
    <ligand>
        <name>substrate</name>
    </ligand>
</feature>
<dbReference type="InterPro" id="IPR011549">
    <property type="entry name" value="RibD_C"/>
</dbReference>
<evidence type="ECO:0000256" key="10">
    <source>
        <dbReference type="ARBA" id="ARBA00022857"/>
    </source>
</evidence>
<reference evidence="18" key="1">
    <citation type="journal article" date="2014" name="Int. J. Syst. Evol. Microbiol.">
        <title>Complete genome sequence of Corynebacterium casei LMG S-19264T (=DSM 44701T), isolated from a smear-ripened cheese.</title>
        <authorList>
            <consortium name="US DOE Joint Genome Institute (JGI-PGF)"/>
            <person name="Walter F."/>
            <person name="Albersmeier A."/>
            <person name="Kalinowski J."/>
            <person name="Ruckert C."/>
        </authorList>
    </citation>
    <scope>NUCLEOTIDE SEQUENCE</scope>
    <source>
        <strain evidence="18">NBRC 110023</strain>
    </source>
</reference>
<dbReference type="EC" id="3.5.4.26" evidence="13"/>
<feature type="binding site" evidence="15">
    <location>
        <position position="187"/>
    </location>
    <ligand>
        <name>substrate</name>
    </ligand>
</feature>
<dbReference type="InterPro" id="IPR002734">
    <property type="entry name" value="RibDG_C"/>
</dbReference>
<comment type="function">
    <text evidence="1 13">Converts 2,5-diamino-6-(ribosylamino)-4(3h)-pyrimidinone 5'-phosphate into 5-amino-6-(ribosylamino)-2,4(1h,3h)-pyrimidinedione 5'-phosphate.</text>
</comment>
<feature type="binding site" evidence="16">
    <location>
        <position position="78"/>
    </location>
    <ligand>
        <name>Zn(2+)</name>
        <dbReference type="ChEBI" id="CHEBI:29105"/>
        <note>catalytic</note>
    </ligand>
</feature>
<dbReference type="Pfam" id="PF00383">
    <property type="entry name" value="dCMP_cyt_deam_1"/>
    <property type="match status" value="1"/>
</dbReference>
<keyword evidence="10 13" id="KW-0521">NADP</keyword>
<sequence length="378" mass="41081">MNSRKDADFMAQALSLAVKGQYSTTPNPQVGCVIVKEGKIVGRGYHQKAGEAHAEVHALTEAGEAAKNATVYVTLEPCSHTGKTGPCSVALVNAGVRRVVIGSKDPNPLVAGRGIKILEENGVIVNCGVLEEECERVNYAFFKRMRHQRPYVVIKLASSLDGKTALANGKSKWITSHASRDDVQHERAKACAILTGANTVLKDNPRLTVRGESLRSEVGQAFLSRGKQPLRVIVDGQNRLNDTFTLFSDGNQNLVFNLSPNISISETENTKQVQASSVNGRVNLDAMLRTLACDHHISLLWVEAGASLCGALISQGLVDELILYQAPMFLGDKGRDLLELPELGDLKNAVGGRILSHCYIGNDLKYRVKLEHTKSDRF</sequence>
<feature type="active site" description="Proton donor" evidence="14">
    <location>
        <position position="55"/>
    </location>
</feature>
<protein>
    <recommendedName>
        <fullName evidence="13">Riboflavin biosynthesis protein RibD</fullName>
    </recommendedName>
    <domain>
        <recommendedName>
            <fullName evidence="13">Diaminohydroxyphosphoribosylaminopyrimidine deaminase</fullName>
            <shortName evidence="13">DRAP deaminase</shortName>
            <ecNumber evidence="13">3.5.4.26</ecNumber>
        </recommendedName>
        <alternativeName>
            <fullName evidence="13">Riboflavin-specific deaminase</fullName>
        </alternativeName>
    </domain>
    <domain>
        <recommendedName>
            <fullName evidence="13">5-amino-6-(5-phosphoribosylamino)uracil reductase</fullName>
            <ecNumber evidence="13">1.1.1.193</ecNumber>
        </recommendedName>
        <alternativeName>
            <fullName evidence="13">HTP reductase</fullName>
        </alternativeName>
    </domain>
</protein>
<dbReference type="AlphaFoldDB" id="A0AA37T3J0"/>
<evidence type="ECO:0000256" key="9">
    <source>
        <dbReference type="ARBA" id="ARBA00022833"/>
    </source>
</evidence>
<dbReference type="PROSITE" id="PS51747">
    <property type="entry name" value="CYT_DCMP_DEAMINASES_2"/>
    <property type="match status" value="1"/>
</dbReference>
<evidence type="ECO:0000256" key="16">
    <source>
        <dbReference type="PIRSR" id="PIRSR006769-3"/>
    </source>
</evidence>
<feature type="binding site" evidence="15">
    <location>
        <position position="199"/>
    </location>
    <ligand>
        <name>NADP(+)</name>
        <dbReference type="ChEBI" id="CHEBI:58349"/>
    </ligand>
</feature>
<gene>
    <name evidence="18" type="primary">ribD</name>
    <name evidence="18" type="ORF">GCM10007852_39690</name>
</gene>
<evidence type="ECO:0000256" key="2">
    <source>
        <dbReference type="ARBA" id="ARBA00004882"/>
    </source>
</evidence>
<evidence type="ECO:0000256" key="12">
    <source>
        <dbReference type="ARBA" id="ARBA00023268"/>
    </source>
</evidence>
<keyword evidence="6 13" id="KW-0686">Riboflavin biosynthesis</keyword>
<evidence type="ECO:0000256" key="14">
    <source>
        <dbReference type="PIRSR" id="PIRSR006769-1"/>
    </source>
</evidence>
<feature type="domain" description="CMP/dCMP-type deaminase" evidence="17">
    <location>
        <begin position="4"/>
        <end position="126"/>
    </location>
</feature>
<comment type="caution">
    <text evidence="18">The sequence shown here is derived from an EMBL/GenBank/DDBJ whole genome shotgun (WGS) entry which is preliminary data.</text>
</comment>
<dbReference type="RefSeq" id="WP_284219479.1">
    <property type="nucleotide sequence ID" value="NZ_BSOT01000019.1"/>
</dbReference>
<name>A0AA37T3J0_9ALTE</name>
<evidence type="ECO:0000256" key="5">
    <source>
        <dbReference type="ARBA" id="ARBA00007417"/>
    </source>
</evidence>
<feature type="binding site" evidence="15">
    <location>
        <position position="210"/>
    </location>
    <ligand>
        <name>substrate</name>
    </ligand>
</feature>
<keyword evidence="9 13" id="KW-0862">Zinc</keyword>
<comment type="similarity">
    <text evidence="5 13">In the C-terminal section; belongs to the HTP reductase family.</text>
</comment>
<evidence type="ECO:0000256" key="11">
    <source>
        <dbReference type="ARBA" id="ARBA00023002"/>
    </source>
</evidence>
<dbReference type="SUPFAM" id="SSF53927">
    <property type="entry name" value="Cytidine deaminase-like"/>
    <property type="match status" value="1"/>
</dbReference>
<dbReference type="GO" id="GO:0008270">
    <property type="term" value="F:zinc ion binding"/>
    <property type="evidence" value="ECO:0007669"/>
    <property type="project" value="InterPro"/>
</dbReference>
<accession>A0AA37T3J0</accession>
<evidence type="ECO:0000313" key="18">
    <source>
        <dbReference type="EMBL" id="GLR73061.1"/>
    </source>
</evidence>
<proteinExistence type="inferred from homology"/>
<dbReference type="InterPro" id="IPR050765">
    <property type="entry name" value="Riboflavin_Biosynth_HTPR"/>
</dbReference>
<keyword evidence="19" id="KW-1185">Reference proteome</keyword>
<evidence type="ECO:0000256" key="8">
    <source>
        <dbReference type="ARBA" id="ARBA00022801"/>
    </source>
</evidence>
<feature type="binding site" evidence="15">
    <location>
        <begin position="305"/>
        <end position="311"/>
    </location>
    <ligand>
        <name>NADP(+)</name>
        <dbReference type="ChEBI" id="CHEBI:58349"/>
    </ligand>
</feature>
<comment type="catalytic activity">
    <reaction evidence="13">
        <text>2,5-diamino-6-hydroxy-4-(5-phosphoribosylamino)-pyrimidine + H2O + H(+) = 5-amino-6-(5-phospho-D-ribosylamino)uracil + NH4(+)</text>
        <dbReference type="Rhea" id="RHEA:21868"/>
        <dbReference type="ChEBI" id="CHEBI:15377"/>
        <dbReference type="ChEBI" id="CHEBI:15378"/>
        <dbReference type="ChEBI" id="CHEBI:28938"/>
        <dbReference type="ChEBI" id="CHEBI:58453"/>
        <dbReference type="ChEBI" id="CHEBI:58614"/>
        <dbReference type="EC" id="3.5.4.26"/>
    </reaction>
</comment>
<dbReference type="InterPro" id="IPR004794">
    <property type="entry name" value="Eubact_RibD"/>
</dbReference>
<dbReference type="Gene3D" id="3.40.430.10">
    <property type="entry name" value="Dihydrofolate Reductase, subunit A"/>
    <property type="match status" value="1"/>
</dbReference>
<evidence type="ECO:0000256" key="13">
    <source>
        <dbReference type="PIRNR" id="PIRNR006769"/>
    </source>
</evidence>
<dbReference type="InterPro" id="IPR016193">
    <property type="entry name" value="Cytidine_deaminase-like"/>
</dbReference>
<reference evidence="18" key="2">
    <citation type="submission" date="2023-01" db="EMBL/GenBank/DDBJ databases">
        <title>Draft genome sequence of Agaribacter marinus strain NBRC 110023.</title>
        <authorList>
            <person name="Sun Q."/>
            <person name="Mori K."/>
        </authorList>
    </citation>
    <scope>NUCLEOTIDE SEQUENCE</scope>
    <source>
        <strain evidence="18">NBRC 110023</strain>
    </source>
</reference>
<dbReference type="Proteomes" id="UP001156601">
    <property type="component" value="Unassembled WGS sequence"/>
</dbReference>